<dbReference type="Gene3D" id="3.40.930.10">
    <property type="entry name" value="Mannitol-specific EII, Chain A"/>
    <property type="match status" value="1"/>
</dbReference>
<keyword evidence="5" id="KW-1185">Reference proteome</keyword>
<dbReference type="SUPFAM" id="SSF55804">
    <property type="entry name" value="Phoshotransferase/anion transport protein"/>
    <property type="match status" value="1"/>
</dbReference>
<dbReference type="InterPro" id="IPR051541">
    <property type="entry name" value="PTS_SugarTrans_NitroReg"/>
</dbReference>
<comment type="subcellular location">
    <subcellularLocation>
        <location evidence="1">Cytoplasm</location>
    </subcellularLocation>
</comment>
<dbReference type="InterPro" id="IPR002178">
    <property type="entry name" value="PTS_EIIA_type-2_dom"/>
</dbReference>
<dbReference type="AlphaFoldDB" id="A0A3D9Z2P1"/>
<dbReference type="PROSITE" id="PS51094">
    <property type="entry name" value="PTS_EIIA_TYPE_2"/>
    <property type="match status" value="1"/>
</dbReference>
<dbReference type="PANTHER" id="PTHR47738">
    <property type="entry name" value="PTS SYSTEM FRUCTOSE-LIKE EIIA COMPONENT-RELATED"/>
    <property type="match status" value="1"/>
</dbReference>
<proteinExistence type="predicted"/>
<evidence type="ECO:0000259" key="3">
    <source>
        <dbReference type="PROSITE" id="PS51094"/>
    </source>
</evidence>
<dbReference type="Proteomes" id="UP000256900">
    <property type="component" value="Unassembled WGS sequence"/>
</dbReference>
<sequence>MASRRADPCAVHNMALLSSVRKLEVSLPMRLTDLIAPDAIVPSLRAGTKKLVLQELSERAARISGLPPREIFNALLQRERLGSTGTGSGVALPHAKLKKCLRIFGVFARLEKPVDFDAIDGEPVDLVLMLVAPELAGADHLKALARVARVLRDIAIATKLRATRDPAALYAVLTQEPASNAA</sequence>
<accession>A0A3D9Z2P1</accession>
<evidence type="ECO:0000256" key="2">
    <source>
        <dbReference type="ARBA" id="ARBA00022679"/>
    </source>
</evidence>
<dbReference type="GO" id="GO:0008982">
    <property type="term" value="F:protein-N(PI)-phosphohistidine-sugar phosphotransferase activity"/>
    <property type="evidence" value="ECO:0007669"/>
    <property type="project" value="InterPro"/>
</dbReference>
<dbReference type="InterPro" id="IPR016152">
    <property type="entry name" value="PTrfase/Anion_transptr"/>
</dbReference>
<evidence type="ECO:0000313" key="5">
    <source>
        <dbReference type="Proteomes" id="UP000256900"/>
    </source>
</evidence>
<dbReference type="GO" id="GO:0005737">
    <property type="term" value="C:cytoplasm"/>
    <property type="evidence" value="ECO:0007669"/>
    <property type="project" value="UniProtKB-SubCell"/>
</dbReference>
<organism evidence="4 5">
    <name type="scientific">Methylovirgula ligni</name>
    <dbReference type="NCBI Taxonomy" id="569860"/>
    <lineage>
        <taxon>Bacteria</taxon>
        <taxon>Pseudomonadati</taxon>
        <taxon>Pseudomonadota</taxon>
        <taxon>Alphaproteobacteria</taxon>
        <taxon>Hyphomicrobiales</taxon>
        <taxon>Beijerinckiaceae</taxon>
        <taxon>Methylovirgula</taxon>
    </lineage>
</organism>
<dbReference type="GO" id="GO:0030295">
    <property type="term" value="F:protein kinase activator activity"/>
    <property type="evidence" value="ECO:0007669"/>
    <property type="project" value="TreeGrafter"/>
</dbReference>
<evidence type="ECO:0000256" key="1">
    <source>
        <dbReference type="ARBA" id="ARBA00004496"/>
    </source>
</evidence>
<evidence type="ECO:0000313" key="4">
    <source>
        <dbReference type="EMBL" id="REF87589.1"/>
    </source>
</evidence>
<feature type="domain" description="PTS EIIA type-2" evidence="3">
    <location>
        <begin position="33"/>
        <end position="176"/>
    </location>
</feature>
<comment type="caution">
    <text evidence="4">The sequence shown here is derived from an EMBL/GenBank/DDBJ whole genome shotgun (WGS) entry which is preliminary data.</text>
</comment>
<dbReference type="FunFam" id="3.40.930.10:FF:000009">
    <property type="entry name" value="PTS system, fructose specific IIABC component"/>
    <property type="match status" value="1"/>
</dbReference>
<protein>
    <submittedName>
        <fullName evidence="4">Phosphotransferase IIA-like nitrogen-regulatory protein PtsN</fullName>
    </submittedName>
</protein>
<dbReference type="InterPro" id="IPR006320">
    <property type="entry name" value="PTS_Nitro_regul"/>
</dbReference>
<keyword evidence="2 4" id="KW-0808">Transferase</keyword>
<dbReference type="Pfam" id="PF00359">
    <property type="entry name" value="PTS_EIIA_2"/>
    <property type="match status" value="1"/>
</dbReference>
<dbReference type="EMBL" id="QUMO01000002">
    <property type="protein sequence ID" value="REF87589.1"/>
    <property type="molecule type" value="Genomic_DNA"/>
</dbReference>
<dbReference type="CDD" id="cd00211">
    <property type="entry name" value="PTS_IIA_fru"/>
    <property type="match status" value="1"/>
</dbReference>
<reference evidence="4 5" key="1">
    <citation type="submission" date="2018-08" db="EMBL/GenBank/DDBJ databases">
        <title>Genomic Encyclopedia of Type Strains, Phase IV (KMG-IV): sequencing the most valuable type-strain genomes for metagenomic binning, comparative biology and taxonomic classification.</title>
        <authorList>
            <person name="Goeker M."/>
        </authorList>
    </citation>
    <scope>NUCLEOTIDE SEQUENCE [LARGE SCALE GENOMIC DNA]</scope>
    <source>
        <strain evidence="4 5">BW863</strain>
    </source>
</reference>
<gene>
    <name evidence="4" type="ORF">DES32_1212</name>
</gene>
<name>A0A3D9Z2P1_9HYPH</name>
<dbReference type="PANTHER" id="PTHR47738:SF1">
    <property type="entry name" value="NITROGEN REGULATORY PROTEIN"/>
    <property type="match status" value="1"/>
</dbReference>
<dbReference type="NCBIfam" id="TIGR01419">
    <property type="entry name" value="nitro_reg_IIA"/>
    <property type="match status" value="1"/>
</dbReference>
<dbReference type="GO" id="GO:0009401">
    <property type="term" value="P:phosphoenolpyruvate-dependent sugar phosphotransferase system"/>
    <property type="evidence" value="ECO:0007669"/>
    <property type="project" value="InterPro"/>
</dbReference>